<keyword evidence="4 8" id="KW-1133">Transmembrane helix</keyword>
<evidence type="ECO:0000256" key="6">
    <source>
        <dbReference type="SAM" id="Coils"/>
    </source>
</evidence>
<dbReference type="InterPro" id="IPR013320">
    <property type="entry name" value="ConA-like_dom_sf"/>
</dbReference>
<gene>
    <name evidence="11" type="ORF">TOPH_03772</name>
</gene>
<feature type="coiled-coil region" evidence="6">
    <location>
        <begin position="344"/>
        <end position="378"/>
    </location>
</feature>
<evidence type="ECO:0000313" key="12">
    <source>
        <dbReference type="Proteomes" id="UP000036947"/>
    </source>
</evidence>
<dbReference type="OrthoDB" id="10265193at2759"/>
<dbReference type="EMBL" id="LFRF01000008">
    <property type="protein sequence ID" value="KND91502.1"/>
    <property type="molecule type" value="Genomic_DNA"/>
</dbReference>
<reference evidence="11 12" key="1">
    <citation type="journal article" date="2015" name="BMC Genomics">
        <title>The genome of the truffle-parasite Tolypocladium ophioglossoides and the evolution of antifungal peptaibiotics.</title>
        <authorList>
            <person name="Quandt C.A."/>
            <person name="Bushley K.E."/>
            <person name="Spatafora J.W."/>
        </authorList>
    </citation>
    <scope>NUCLEOTIDE SEQUENCE [LARGE SCALE GENOMIC DNA]</scope>
    <source>
        <strain evidence="11 12">CBS 100239</strain>
    </source>
</reference>
<dbReference type="PROSITE" id="PS51328">
    <property type="entry name" value="L_LECTIN_LIKE"/>
    <property type="match status" value="1"/>
</dbReference>
<dbReference type="CDD" id="cd06903">
    <property type="entry name" value="lectin_EMP46_EMP47"/>
    <property type="match status" value="1"/>
</dbReference>
<dbReference type="Pfam" id="PF03388">
    <property type="entry name" value="Lectin_leg-like"/>
    <property type="match status" value="1"/>
</dbReference>
<dbReference type="InterPro" id="IPR005052">
    <property type="entry name" value="Lectin_leg"/>
</dbReference>
<keyword evidence="12" id="KW-1185">Reference proteome</keyword>
<accession>A0A0L0NBF8</accession>
<feature type="chain" id="PRO_5005544795" evidence="9">
    <location>
        <begin position="22"/>
        <end position="438"/>
    </location>
</feature>
<evidence type="ECO:0000256" key="5">
    <source>
        <dbReference type="ARBA" id="ARBA00023136"/>
    </source>
</evidence>
<feature type="transmembrane region" description="Helical" evidence="8">
    <location>
        <begin position="408"/>
        <end position="426"/>
    </location>
</feature>
<evidence type="ECO:0000256" key="1">
    <source>
        <dbReference type="ARBA" id="ARBA00004479"/>
    </source>
</evidence>
<dbReference type="GO" id="GO:0005793">
    <property type="term" value="C:endoplasmic reticulum-Golgi intermediate compartment"/>
    <property type="evidence" value="ECO:0007669"/>
    <property type="project" value="TreeGrafter"/>
</dbReference>
<dbReference type="GO" id="GO:0006888">
    <property type="term" value="P:endoplasmic reticulum to Golgi vesicle-mediated transport"/>
    <property type="evidence" value="ECO:0007669"/>
    <property type="project" value="TreeGrafter"/>
</dbReference>
<evidence type="ECO:0000256" key="4">
    <source>
        <dbReference type="ARBA" id="ARBA00022989"/>
    </source>
</evidence>
<dbReference type="GO" id="GO:0030134">
    <property type="term" value="C:COPII-coated ER to Golgi transport vesicle"/>
    <property type="evidence" value="ECO:0007669"/>
    <property type="project" value="TreeGrafter"/>
</dbReference>
<feature type="signal peptide" evidence="9">
    <location>
        <begin position="1"/>
        <end position="21"/>
    </location>
</feature>
<dbReference type="Proteomes" id="UP000036947">
    <property type="component" value="Unassembled WGS sequence"/>
</dbReference>
<comment type="caution">
    <text evidence="11">The sequence shown here is derived from an EMBL/GenBank/DDBJ whole genome shotgun (WGS) entry which is preliminary data.</text>
</comment>
<evidence type="ECO:0000259" key="10">
    <source>
        <dbReference type="PROSITE" id="PS51328"/>
    </source>
</evidence>
<keyword evidence="2 8" id="KW-0812">Transmembrane</keyword>
<feature type="region of interest" description="Disordered" evidence="7">
    <location>
        <begin position="243"/>
        <end position="291"/>
    </location>
</feature>
<dbReference type="GO" id="GO:0005789">
    <property type="term" value="C:endoplasmic reticulum membrane"/>
    <property type="evidence" value="ECO:0007669"/>
    <property type="project" value="TreeGrafter"/>
</dbReference>
<dbReference type="PANTHER" id="PTHR12223">
    <property type="entry name" value="VESICULAR MANNOSE-BINDING LECTIN"/>
    <property type="match status" value="1"/>
</dbReference>
<dbReference type="InterPro" id="IPR051136">
    <property type="entry name" value="Intracellular_Lectin-GPT"/>
</dbReference>
<keyword evidence="6" id="KW-0175">Coiled coil</keyword>
<dbReference type="InterPro" id="IPR035661">
    <property type="entry name" value="EMP46/EMP47_N"/>
</dbReference>
<protein>
    <submittedName>
        <fullName evidence="11">Protein EMP47</fullName>
    </submittedName>
</protein>
<evidence type="ECO:0000256" key="9">
    <source>
        <dbReference type="SAM" id="SignalP"/>
    </source>
</evidence>
<sequence>MRVLGVPAALAALLAANLCHAEWLINELSFGHSGRLSTNDNPGRIPGFALSGQPRQPELLSNKVILTPVAPGNQRGAIWAETPLTRSTWVADVDFRANGPERGGGNINIWLARRGSQEVGSNSIYSVGKFDGLGLVIDAQGGSAGMIRGFLNDGTVDYMHHHSVDKLAFGHCQYSYRNLGRPSQVKLRQTINSFKVEIDGHLCFETDKVSLPPGYYFGITAATPDSPDSFEVFKMVVMTDSTVSGDVDNSNKRGKNYATQQKQPPRDEQKQPPPHDDFSSGNTMPDEPADQFTTSRTQFQDLHNRLQSAMHQISAVHRSVTQHHQQDETRHSEIKQVLDTLRGQIAHTQQTDDLLNRLKDLEKEVRSMRNDINKKFSAHDASFQGYLSDHHATLSHAVASSVPGHGRLIFIFVGTQVMLVAAYVMYKRRRANSPKKYL</sequence>
<name>A0A0L0NBF8_TOLOC</name>
<proteinExistence type="predicted"/>
<evidence type="ECO:0000256" key="2">
    <source>
        <dbReference type="ARBA" id="ARBA00022692"/>
    </source>
</evidence>
<evidence type="ECO:0000313" key="11">
    <source>
        <dbReference type="EMBL" id="KND91502.1"/>
    </source>
</evidence>
<dbReference type="PANTHER" id="PTHR12223:SF28">
    <property type="entry name" value="LECTIN, MANNOSE BINDING 1 LIKE"/>
    <property type="match status" value="1"/>
</dbReference>
<dbReference type="GO" id="GO:0000139">
    <property type="term" value="C:Golgi membrane"/>
    <property type="evidence" value="ECO:0007669"/>
    <property type="project" value="TreeGrafter"/>
</dbReference>
<feature type="domain" description="L-type lectin-like" evidence="10">
    <location>
        <begin position="22"/>
        <end position="240"/>
    </location>
</feature>
<dbReference type="STRING" id="1163406.A0A0L0NBF8"/>
<dbReference type="SUPFAM" id="SSF49899">
    <property type="entry name" value="Concanavalin A-like lectins/glucanases"/>
    <property type="match status" value="1"/>
</dbReference>
<keyword evidence="5 8" id="KW-0472">Membrane</keyword>
<evidence type="ECO:0000256" key="3">
    <source>
        <dbReference type="ARBA" id="ARBA00022729"/>
    </source>
</evidence>
<keyword evidence="3 9" id="KW-0732">Signal</keyword>
<feature type="compositionally biased region" description="Basic and acidic residues" evidence="7">
    <location>
        <begin position="264"/>
        <end position="278"/>
    </location>
</feature>
<dbReference type="Gene3D" id="2.60.120.200">
    <property type="match status" value="1"/>
</dbReference>
<dbReference type="AlphaFoldDB" id="A0A0L0NBF8"/>
<dbReference type="GO" id="GO:0005537">
    <property type="term" value="F:D-mannose binding"/>
    <property type="evidence" value="ECO:0007669"/>
    <property type="project" value="TreeGrafter"/>
</dbReference>
<evidence type="ECO:0000256" key="7">
    <source>
        <dbReference type="SAM" id="MobiDB-lite"/>
    </source>
</evidence>
<evidence type="ECO:0000256" key="8">
    <source>
        <dbReference type="SAM" id="Phobius"/>
    </source>
</evidence>
<comment type="subcellular location">
    <subcellularLocation>
        <location evidence="1">Membrane</location>
        <topology evidence="1">Single-pass type I membrane protein</topology>
    </subcellularLocation>
</comment>
<organism evidence="11 12">
    <name type="scientific">Tolypocladium ophioglossoides (strain CBS 100239)</name>
    <name type="common">Snaketongue truffleclub</name>
    <name type="synonym">Elaphocordyceps ophioglossoides</name>
    <dbReference type="NCBI Taxonomy" id="1163406"/>
    <lineage>
        <taxon>Eukaryota</taxon>
        <taxon>Fungi</taxon>
        <taxon>Dikarya</taxon>
        <taxon>Ascomycota</taxon>
        <taxon>Pezizomycotina</taxon>
        <taxon>Sordariomycetes</taxon>
        <taxon>Hypocreomycetidae</taxon>
        <taxon>Hypocreales</taxon>
        <taxon>Ophiocordycipitaceae</taxon>
        <taxon>Tolypocladium</taxon>
    </lineage>
</organism>